<dbReference type="InterPro" id="IPR001246">
    <property type="entry name" value="LipOase_plant"/>
</dbReference>
<keyword evidence="12 17" id="KW-0560">Oxidoreductase</keyword>
<comment type="cofactor">
    <cofactor evidence="1 17">
        <name>Fe cation</name>
        <dbReference type="ChEBI" id="CHEBI:24875"/>
    </cofactor>
</comment>
<proteinExistence type="inferred from homology"/>
<keyword evidence="6" id="KW-0934">Plastid</keyword>
<dbReference type="Gene3D" id="2.60.60.20">
    <property type="entry name" value="PLAT/LH2 domain"/>
    <property type="match status" value="1"/>
</dbReference>
<dbReference type="Pfam" id="PF00305">
    <property type="entry name" value="Lipoxygenase"/>
    <property type="match status" value="1"/>
</dbReference>
<dbReference type="InterPro" id="IPR027433">
    <property type="entry name" value="Lipoxygenase_dom_3"/>
</dbReference>
<dbReference type="Pfam" id="PF01477">
    <property type="entry name" value="PLAT"/>
    <property type="match status" value="1"/>
</dbReference>
<evidence type="ECO:0000256" key="16">
    <source>
        <dbReference type="PROSITE-ProRule" id="PRU00152"/>
    </source>
</evidence>
<evidence type="ECO:0000256" key="7">
    <source>
        <dbReference type="ARBA" id="ARBA00022723"/>
    </source>
</evidence>
<dbReference type="FunFam" id="1.20.245.10:FF:000002">
    <property type="entry name" value="Lipoxygenase"/>
    <property type="match status" value="1"/>
</dbReference>
<dbReference type="AlphaFoldDB" id="A0A161ZM59"/>
<evidence type="ECO:0000256" key="2">
    <source>
        <dbReference type="ARBA" id="ARBA00004229"/>
    </source>
</evidence>
<dbReference type="Gramene" id="KZM87260">
    <property type="protein sequence ID" value="KZM87260"/>
    <property type="gene ID" value="DCAR_024394"/>
</dbReference>
<dbReference type="GO" id="GO:0031408">
    <property type="term" value="P:oxylipin biosynthetic process"/>
    <property type="evidence" value="ECO:0007669"/>
    <property type="project" value="UniProtKB-KW"/>
</dbReference>
<dbReference type="Gene3D" id="1.20.245.10">
    <property type="entry name" value="Lipoxygenase-1, Domain 5"/>
    <property type="match status" value="1"/>
</dbReference>
<dbReference type="SMART" id="SM00308">
    <property type="entry name" value="LH2"/>
    <property type="match status" value="1"/>
</dbReference>
<dbReference type="KEGG" id="dcr:108195869"/>
<dbReference type="PRINTS" id="PR00087">
    <property type="entry name" value="LIPOXYGENASE"/>
</dbReference>
<keyword evidence="15" id="KW-0275">Fatty acid biosynthesis</keyword>
<dbReference type="FunFam" id="4.10.375.10:FF:000001">
    <property type="entry name" value="Lipoxygenase"/>
    <property type="match status" value="1"/>
</dbReference>
<evidence type="ECO:0000256" key="3">
    <source>
        <dbReference type="ARBA" id="ARBA00009419"/>
    </source>
</evidence>
<keyword evidence="13 17" id="KW-0408">Iron</keyword>
<evidence type="ECO:0000259" key="19">
    <source>
        <dbReference type="PROSITE" id="PS50095"/>
    </source>
</evidence>
<keyword evidence="10" id="KW-0809">Transit peptide</keyword>
<evidence type="ECO:0000256" key="4">
    <source>
        <dbReference type="ARBA" id="ARBA00022516"/>
    </source>
</evidence>
<dbReference type="GO" id="GO:0034440">
    <property type="term" value="P:lipid oxidation"/>
    <property type="evidence" value="ECO:0007669"/>
    <property type="project" value="InterPro"/>
</dbReference>
<evidence type="ECO:0000313" key="23">
    <source>
        <dbReference type="Proteomes" id="UP000077755"/>
    </source>
</evidence>
<evidence type="ECO:0000256" key="13">
    <source>
        <dbReference type="ARBA" id="ARBA00023004"/>
    </source>
</evidence>
<dbReference type="PANTHER" id="PTHR11771">
    <property type="entry name" value="LIPOXYGENASE"/>
    <property type="match status" value="1"/>
</dbReference>
<feature type="compositionally biased region" description="Low complexity" evidence="18">
    <location>
        <begin position="41"/>
        <end position="56"/>
    </location>
</feature>
<evidence type="ECO:0000256" key="18">
    <source>
        <dbReference type="SAM" id="MobiDB-lite"/>
    </source>
</evidence>
<dbReference type="EMBL" id="LNRQ01000007">
    <property type="protein sequence ID" value="KZM87260.1"/>
    <property type="molecule type" value="Genomic_DNA"/>
</dbReference>
<evidence type="ECO:0000256" key="1">
    <source>
        <dbReference type="ARBA" id="ARBA00001962"/>
    </source>
</evidence>
<evidence type="ECO:0000256" key="10">
    <source>
        <dbReference type="ARBA" id="ARBA00022946"/>
    </source>
</evidence>
<evidence type="ECO:0000259" key="20">
    <source>
        <dbReference type="PROSITE" id="PS51393"/>
    </source>
</evidence>
<dbReference type="SUPFAM" id="SSF48484">
    <property type="entry name" value="Lipoxigenase"/>
    <property type="match status" value="1"/>
</dbReference>
<evidence type="ECO:0000256" key="17">
    <source>
        <dbReference type="RuleBase" id="RU003974"/>
    </source>
</evidence>
<feature type="region of interest" description="Disordered" evidence="18">
    <location>
        <begin position="34"/>
        <end position="56"/>
    </location>
</feature>
<dbReference type="PRINTS" id="PR00468">
    <property type="entry name" value="PLTLPOXGNASE"/>
</dbReference>
<reference evidence="22" key="2">
    <citation type="submission" date="2022-03" db="EMBL/GenBank/DDBJ databases">
        <title>Draft title - Genomic analysis of global carrot germplasm unveils the trajectory of domestication and the origin of high carotenoid orange carrot.</title>
        <authorList>
            <person name="Iorizzo M."/>
            <person name="Ellison S."/>
            <person name="Senalik D."/>
            <person name="Macko-Podgorni A."/>
            <person name="Grzebelus D."/>
            <person name="Bostan H."/>
            <person name="Rolling W."/>
            <person name="Curaba J."/>
            <person name="Simon P."/>
        </authorList>
    </citation>
    <scope>NUCLEOTIDE SEQUENCE</scope>
    <source>
        <tissue evidence="22">Leaf</tissue>
    </source>
</reference>
<dbReference type="GO" id="GO:0016165">
    <property type="term" value="F:linoleate 13S-lipoxygenase activity"/>
    <property type="evidence" value="ECO:0007669"/>
    <property type="project" value="UniProtKB-ARBA"/>
</dbReference>
<evidence type="ECO:0000256" key="11">
    <source>
        <dbReference type="ARBA" id="ARBA00022964"/>
    </source>
</evidence>
<feature type="region of interest" description="Disordered" evidence="18">
    <location>
        <begin position="278"/>
        <end position="301"/>
    </location>
</feature>
<feature type="domain" description="Lipoxygenase" evidence="20">
    <location>
        <begin position="214"/>
        <end position="906"/>
    </location>
</feature>
<evidence type="ECO:0000313" key="21">
    <source>
        <dbReference type="EMBL" id="KZM87260.1"/>
    </source>
</evidence>
<keyword evidence="8" id="KW-0925">Oxylipin biosynthesis</keyword>
<dbReference type="InterPro" id="IPR036392">
    <property type="entry name" value="PLAT/LH2_dom_sf"/>
</dbReference>
<comment type="similarity">
    <text evidence="3 17">Belongs to the lipoxygenase family.</text>
</comment>
<comment type="subcellular location">
    <subcellularLocation>
        <location evidence="2">Plastid</location>
        <location evidence="2">Chloroplast</location>
    </subcellularLocation>
</comment>
<dbReference type="PROSITE" id="PS50095">
    <property type="entry name" value="PLAT"/>
    <property type="match status" value="1"/>
</dbReference>
<protein>
    <recommendedName>
        <fullName evidence="24">Lipoxygenase</fullName>
    </recommendedName>
</protein>
<evidence type="ECO:0000256" key="12">
    <source>
        <dbReference type="ARBA" id="ARBA00023002"/>
    </source>
</evidence>
<dbReference type="InterPro" id="IPR001024">
    <property type="entry name" value="PLAT/LH2_dom"/>
</dbReference>
<evidence type="ECO:0000256" key="5">
    <source>
        <dbReference type="ARBA" id="ARBA00022528"/>
    </source>
</evidence>
<dbReference type="STRING" id="79200.A0A161ZM59"/>
<dbReference type="SUPFAM" id="SSF49723">
    <property type="entry name" value="Lipase/lipooxygenase domain (PLAT/LH2 domain)"/>
    <property type="match status" value="1"/>
</dbReference>
<keyword evidence="14" id="KW-0443">Lipid metabolism</keyword>
<dbReference type="InterPro" id="IPR036226">
    <property type="entry name" value="LipOase_C_sf"/>
</dbReference>
<dbReference type="InterPro" id="IPR042057">
    <property type="entry name" value="Lipoxy_PLAT/LH2"/>
</dbReference>
<comment type="caution">
    <text evidence="16">Lacks conserved residue(s) required for the propagation of feature annotation.</text>
</comment>
<keyword evidence="9" id="KW-0276">Fatty acid metabolism</keyword>
<evidence type="ECO:0000256" key="9">
    <source>
        <dbReference type="ARBA" id="ARBA00022832"/>
    </source>
</evidence>
<dbReference type="CDD" id="cd01751">
    <property type="entry name" value="PLAT_LH2"/>
    <property type="match status" value="1"/>
</dbReference>
<dbReference type="Gene3D" id="4.10.372.10">
    <property type="entry name" value="Lipoxygenase-1, Domain 3"/>
    <property type="match status" value="1"/>
</dbReference>
<reference evidence="21" key="1">
    <citation type="journal article" date="2016" name="Nat. Genet.">
        <title>A high-quality carrot genome assembly provides new insights into carotenoid accumulation and asterid genome evolution.</title>
        <authorList>
            <person name="Iorizzo M."/>
            <person name="Ellison S."/>
            <person name="Senalik D."/>
            <person name="Zeng P."/>
            <person name="Satapoomin P."/>
            <person name="Huang J."/>
            <person name="Bowman M."/>
            <person name="Iovene M."/>
            <person name="Sanseverino W."/>
            <person name="Cavagnaro P."/>
            <person name="Yildiz M."/>
            <person name="Macko-Podgorni A."/>
            <person name="Moranska E."/>
            <person name="Grzebelus E."/>
            <person name="Grzebelus D."/>
            <person name="Ashrafi H."/>
            <person name="Zheng Z."/>
            <person name="Cheng S."/>
            <person name="Spooner D."/>
            <person name="Van Deynze A."/>
            <person name="Simon P."/>
        </authorList>
    </citation>
    <scope>NUCLEOTIDE SEQUENCE [LARGE SCALE GENOMIC DNA]</scope>
    <source>
        <tissue evidence="21">Leaf</tissue>
    </source>
</reference>
<gene>
    <name evidence="21" type="ORF">DCAR_024394</name>
    <name evidence="22" type="ORF">DCAR_0728224</name>
</gene>
<sequence length="906" mass="102572">MLKPQIHNLSSSKTLLQCHKPFFSGNLGAKPAFPNIKRARSSSSGNKNKNISTSVSHAARSSSSIKSVANYTETTTEVLATVVVQFTVSGFLSNLGWNPLDDISDLFGKSIQLELVAAHLDPSTGLEKKTIKGYAHRAGNVDADDVKYECKFKVPNDFGEIGGVKVENEHHNEMFFKTIQLDGFPNGSILVNCESWVDSHRDNTDNRFFFTNKSYLPSDTPEGLKKYRENELMKKRGDGTGERKSKDRIYDYDVYNDLGDPDKDAKLARPILGGKEFPYPRRCRTGRPRSKKDPLSEKRGSSVYVPRDEEFAEVKSLSFSAKTVYSVIHAVIPSIENVSIDAELGFPYFTAIDTLFNEGIDLPEVPKSTLINLLPRLLKTVTDQGKNLILFETPEFLDRDKFKWMKDEEFGRQTLAGLNPCCLQLVKEWPLKSQLDPKEYGPPESAITTKTVEEVIRGFMTVDEAIKKKKLFIIDYHDLLLPYVKKVREIKGTTLYGSRALFFLTPIGTLKPVAIELVRPPMDGKPQWKEAYAPGIDATSGWLWKLAKAHFLAHDSGFHQLISHWLRTHCATEPYIIATNRQLSEAHPIYRLLHPYFRYTMEINALARQALINADGIIESSFAPRKYSIEFSSVAYDKLWRFDHQALPEDLISRGMAEKDPRAPHGLKLTIEDYPYANDGLILWDTIKQWVTDYVNHYYPKPGQIESDEELQAWWEEIRTVGHGDKKDEPWWPNLKTPKDLVQIITTIIWVTSGHHAAVNFGQYDFAAYMPNRPTIARVKMPSEDPTDEEWKTFERRPEDALLSCFPTQLQASKIMAILDVLSNHSIDEEYIGEAPEPSWAEDPAIKSAFEVFAGKLKELEGIVDARNNDKKLRNRTGAGVVPYELLKPYSEPGVTAKGVPNSISI</sequence>
<dbReference type="InterPro" id="IPR000907">
    <property type="entry name" value="LipOase"/>
</dbReference>
<dbReference type="PROSITE" id="PS51393">
    <property type="entry name" value="LIPOXYGENASE_3"/>
    <property type="match status" value="1"/>
</dbReference>
<keyword evidence="11 17" id="KW-0223">Dioxygenase</keyword>
<evidence type="ECO:0008006" key="24">
    <source>
        <dbReference type="Google" id="ProtNLM"/>
    </source>
</evidence>
<dbReference type="InterPro" id="IPR020833">
    <property type="entry name" value="LipOase_Fe_BS"/>
</dbReference>
<dbReference type="GO" id="GO:0009507">
    <property type="term" value="C:chloroplast"/>
    <property type="evidence" value="ECO:0007669"/>
    <property type="project" value="UniProtKB-SubCell"/>
</dbReference>
<feature type="domain" description="PLAT" evidence="19">
    <location>
        <begin position="84"/>
        <end position="211"/>
    </location>
</feature>
<keyword evidence="7 17" id="KW-0479">Metal-binding</keyword>
<keyword evidence="5" id="KW-0150">Chloroplast</keyword>
<dbReference type="EMBL" id="CP093349">
    <property type="protein sequence ID" value="WOH08776.1"/>
    <property type="molecule type" value="Genomic_DNA"/>
</dbReference>
<dbReference type="PROSITE" id="PS00711">
    <property type="entry name" value="LIPOXYGENASE_1"/>
    <property type="match status" value="1"/>
</dbReference>
<evidence type="ECO:0000256" key="6">
    <source>
        <dbReference type="ARBA" id="ARBA00022640"/>
    </source>
</evidence>
<dbReference type="OrthoDB" id="407298at2759"/>
<dbReference type="InterPro" id="IPR013819">
    <property type="entry name" value="LipOase_C"/>
</dbReference>
<keyword evidence="23" id="KW-1185">Reference proteome</keyword>
<feature type="compositionally biased region" description="Basic and acidic residues" evidence="18">
    <location>
        <begin position="291"/>
        <end position="301"/>
    </location>
</feature>
<name>A0A161ZM59_DAUCS</name>
<keyword evidence="4" id="KW-0444">Lipid biosynthesis</keyword>
<accession>A0A161ZM59</accession>
<dbReference type="GO" id="GO:0046872">
    <property type="term" value="F:metal ion binding"/>
    <property type="evidence" value="ECO:0007669"/>
    <property type="project" value="UniProtKB-KW"/>
</dbReference>
<evidence type="ECO:0000256" key="14">
    <source>
        <dbReference type="ARBA" id="ARBA00023098"/>
    </source>
</evidence>
<dbReference type="Gene3D" id="3.10.450.60">
    <property type="match status" value="1"/>
</dbReference>
<dbReference type="Gene3D" id="4.10.375.10">
    <property type="entry name" value="Lipoxygenase-1, Domain 2"/>
    <property type="match status" value="1"/>
</dbReference>
<dbReference type="Proteomes" id="UP000077755">
    <property type="component" value="Chromosome 7"/>
</dbReference>
<feature type="compositionally biased region" description="Basic residues" evidence="18">
    <location>
        <begin position="281"/>
        <end position="290"/>
    </location>
</feature>
<organism evidence="21">
    <name type="scientific">Daucus carota subsp. sativus</name>
    <name type="common">Carrot</name>
    <dbReference type="NCBI Taxonomy" id="79200"/>
    <lineage>
        <taxon>Eukaryota</taxon>
        <taxon>Viridiplantae</taxon>
        <taxon>Streptophyta</taxon>
        <taxon>Embryophyta</taxon>
        <taxon>Tracheophyta</taxon>
        <taxon>Spermatophyta</taxon>
        <taxon>Magnoliopsida</taxon>
        <taxon>eudicotyledons</taxon>
        <taxon>Gunneridae</taxon>
        <taxon>Pentapetalae</taxon>
        <taxon>asterids</taxon>
        <taxon>campanulids</taxon>
        <taxon>Apiales</taxon>
        <taxon>Apiaceae</taxon>
        <taxon>Apioideae</taxon>
        <taxon>Scandiceae</taxon>
        <taxon>Daucinae</taxon>
        <taxon>Daucus</taxon>
        <taxon>Daucus sect. Daucus</taxon>
    </lineage>
</organism>
<dbReference type="OMA" id="INPCALQ"/>
<dbReference type="GO" id="GO:0006633">
    <property type="term" value="P:fatty acid biosynthetic process"/>
    <property type="evidence" value="ECO:0007669"/>
    <property type="project" value="UniProtKB-KW"/>
</dbReference>
<evidence type="ECO:0000256" key="15">
    <source>
        <dbReference type="ARBA" id="ARBA00023160"/>
    </source>
</evidence>
<evidence type="ECO:0000256" key="8">
    <source>
        <dbReference type="ARBA" id="ARBA00022767"/>
    </source>
</evidence>
<dbReference type="FunFam" id="3.10.450.60:FF:000005">
    <property type="entry name" value="Lipoxygenase"/>
    <property type="match status" value="1"/>
</dbReference>
<evidence type="ECO:0000313" key="22">
    <source>
        <dbReference type="EMBL" id="WOH08776.1"/>
    </source>
</evidence>